<sequence length="54" mass="6131">MQKTAKRSATSKDSGGGLVNIPDHAQITWYYHRVEPLQQAQKDCESTGGRWQNR</sequence>
<dbReference type="EMBL" id="CP072011">
    <property type="protein sequence ID" value="QTH16757.1"/>
    <property type="molecule type" value="Genomic_DNA"/>
</dbReference>
<name>A0A8B6UXY0_9PSED</name>
<proteinExistence type="predicted"/>
<evidence type="ECO:0000313" key="2">
    <source>
        <dbReference type="EMBL" id="QTH16757.1"/>
    </source>
</evidence>
<gene>
    <name evidence="2" type="ORF">C4C32_12960</name>
</gene>
<dbReference type="AlphaFoldDB" id="A0A8B6UXY0"/>
<dbReference type="RefSeq" id="WP_155254758.1">
    <property type="nucleotide sequence ID" value="NZ_CP072011.1"/>
</dbReference>
<reference evidence="2" key="1">
    <citation type="book" date="2019" name="MICROBIAL BIOTECHNOLOGY" publisher="Unknown Publisher">
        <title>Optimization of recombineering for directed mutagenesis of bacteria Pseudomonas corrugata 3'.</title>
        <authorList>
            <person name="Buinitskaja S.V."/>
            <person name="Pilipenok N."/>
            <person name="Valentovich L.N."/>
        </authorList>
    </citation>
    <scope>NUCLEOTIDE SEQUENCE</scope>
    <source>
        <strain evidence="2">3prime</strain>
    </source>
</reference>
<accession>A0A8B6UXY0</accession>
<feature type="region of interest" description="Disordered" evidence="1">
    <location>
        <begin position="1"/>
        <end position="20"/>
    </location>
</feature>
<reference evidence="2" key="2">
    <citation type="submission" date="2021-03" db="EMBL/GenBank/DDBJ databases">
        <authorList>
            <person name="Valentovich L.N."/>
            <person name="Akhremchuk A.E."/>
            <person name="Miamin V.E."/>
        </authorList>
    </citation>
    <scope>NUCLEOTIDE SEQUENCE</scope>
    <source>
        <strain evidence="2">3prime</strain>
    </source>
</reference>
<evidence type="ECO:0000313" key="3">
    <source>
        <dbReference type="Proteomes" id="UP000663914"/>
    </source>
</evidence>
<protein>
    <submittedName>
        <fullName evidence="2">Uncharacterized protein</fullName>
    </submittedName>
</protein>
<dbReference type="Proteomes" id="UP000663914">
    <property type="component" value="Chromosome"/>
</dbReference>
<evidence type="ECO:0000256" key="1">
    <source>
        <dbReference type="SAM" id="MobiDB-lite"/>
    </source>
</evidence>
<organism evidence="2 3">
    <name type="scientific">Pseudomonas corrugata</name>
    <dbReference type="NCBI Taxonomy" id="47879"/>
    <lineage>
        <taxon>Bacteria</taxon>
        <taxon>Pseudomonadati</taxon>
        <taxon>Pseudomonadota</taxon>
        <taxon>Gammaproteobacteria</taxon>
        <taxon>Pseudomonadales</taxon>
        <taxon>Pseudomonadaceae</taxon>
        <taxon>Pseudomonas</taxon>
    </lineage>
</organism>